<gene>
    <name evidence="1" type="ORF">Pcinc_038301</name>
</gene>
<dbReference type="Proteomes" id="UP001286313">
    <property type="component" value="Unassembled WGS sequence"/>
</dbReference>
<keyword evidence="2" id="KW-1185">Reference proteome</keyword>
<comment type="caution">
    <text evidence="1">The sequence shown here is derived from an EMBL/GenBank/DDBJ whole genome shotgun (WGS) entry which is preliminary data.</text>
</comment>
<reference evidence="1" key="1">
    <citation type="submission" date="2023-10" db="EMBL/GenBank/DDBJ databases">
        <title>Genome assemblies of two species of porcelain crab, Petrolisthes cinctipes and Petrolisthes manimaculis (Anomura: Porcellanidae).</title>
        <authorList>
            <person name="Angst P."/>
        </authorList>
    </citation>
    <scope>NUCLEOTIDE SEQUENCE</scope>
    <source>
        <strain evidence="1">PB745_01</strain>
        <tissue evidence="1">Gill</tissue>
    </source>
</reference>
<accession>A0AAE1EKI7</accession>
<proteinExistence type="predicted"/>
<evidence type="ECO:0000313" key="2">
    <source>
        <dbReference type="Proteomes" id="UP001286313"/>
    </source>
</evidence>
<name>A0AAE1EKI7_PETCI</name>
<dbReference type="AlphaFoldDB" id="A0AAE1EKI7"/>
<evidence type="ECO:0000313" key="1">
    <source>
        <dbReference type="EMBL" id="KAK3855283.1"/>
    </source>
</evidence>
<protein>
    <submittedName>
        <fullName evidence="1">Uncharacterized protein</fullName>
    </submittedName>
</protein>
<sequence>MAVMQVSVGGDVRRRGSLSGDHDELLHQHARLVLHLMADSPSHLDRPSYLVTPLLTLPSLSFSRSTPYLVTPLLTLSSPSFSRSTPYFAIPLLVSIDPLTLPSPLLVSIDPLTLPSPSSSRPPIPAPPPLYPLLFLSSPHLLHC</sequence>
<dbReference type="EMBL" id="JAWQEG010006274">
    <property type="protein sequence ID" value="KAK3855283.1"/>
    <property type="molecule type" value="Genomic_DNA"/>
</dbReference>
<organism evidence="1 2">
    <name type="scientific">Petrolisthes cinctipes</name>
    <name type="common">Flat porcelain crab</name>
    <dbReference type="NCBI Taxonomy" id="88211"/>
    <lineage>
        <taxon>Eukaryota</taxon>
        <taxon>Metazoa</taxon>
        <taxon>Ecdysozoa</taxon>
        <taxon>Arthropoda</taxon>
        <taxon>Crustacea</taxon>
        <taxon>Multicrustacea</taxon>
        <taxon>Malacostraca</taxon>
        <taxon>Eumalacostraca</taxon>
        <taxon>Eucarida</taxon>
        <taxon>Decapoda</taxon>
        <taxon>Pleocyemata</taxon>
        <taxon>Anomura</taxon>
        <taxon>Galatheoidea</taxon>
        <taxon>Porcellanidae</taxon>
        <taxon>Petrolisthes</taxon>
    </lineage>
</organism>